<dbReference type="Proteomes" id="UP000814128">
    <property type="component" value="Unassembled WGS sequence"/>
</dbReference>
<gene>
    <name evidence="1" type="ORF">K488DRAFT_79678</name>
</gene>
<sequence>MSGSPSPRSSTEFLVPETTSLYANEFPLPVVRQEWGIVREVPSPPPEEPDYLSLCVSRILAKIASRAPRLVASARHVADLIRGPESVVVLHGAQRVPLETIFLQRTHFLTSPVLLVALLPIYLFTISAILRAQSYSVPPEQVLTCTSTFWPAPYDRCGLDGEHCTPHSNASFSFKCPAECSTVYLHNPRIVGAEALVYEPLIVGGGDDQWTYRGDSWICAAAQQTGITSDYWGGCVTVDLVGTFTEFLPRTTNGLSSIGFPSAFPLSFRLSPNFSLSNCMDLRTPALIFNVLTTFVLFTALRPKPIVLYWSLVCIGFWHVTLFSQPRSHPPDIEFGFATFLPTLFVCHAFWECAVKWVLPPLVKRIPFEGAILYLGPWWITVLNNLTLDRLPVDRLMVGDIMKRAGGLATLFAGVVVVLAVLANQIMIMRQTGCLAKYLRWYGIGLGIVFVLALMPGLNLRVHHYIFAIVFIPGTAFPTRLSAILQGFLLGMFLNGVAAWGFDGILQTIEALRRDAPVGTSSPVFLRYDATSEVIRWASLPDGEGWDGFSLLVDDVERYNGPALNYSVQILKEGLPHFFRLAFTRAGERVGDWTMPATLWPNGSWIEPSSGSSY</sequence>
<dbReference type="EMBL" id="MU273626">
    <property type="protein sequence ID" value="KAI0030342.1"/>
    <property type="molecule type" value="Genomic_DNA"/>
</dbReference>
<organism evidence="1 2">
    <name type="scientific">Vararia minispora EC-137</name>
    <dbReference type="NCBI Taxonomy" id="1314806"/>
    <lineage>
        <taxon>Eukaryota</taxon>
        <taxon>Fungi</taxon>
        <taxon>Dikarya</taxon>
        <taxon>Basidiomycota</taxon>
        <taxon>Agaricomycotina</taxon>
        <taxon>Agaricomycetes</taxon>
        <taxon>Russulales</taxon>
        <taxon>Lachnocladiaceae</taxon>
        <taxon>Vararia</taxon>
    </lineage>
</organism>
<proteinExistence type="predicted"/>
<evidence type="ECO:0000313" key="2">
    <source>
        <dbReference type="Proteomes" id="UP000814128"/>
    </source>
</evidence>
<reference evidence="1" key="1">
    <citation type="submission" date="2021-02" db="EMBL/GenBank/DDBJ databases">
        <authorList>
            <consortium name="DOE Joint Genome Institute"/>
            <person name="Ahrendt S."/>
            <person name="Looney B.P."/>
            <person name="Miyauchi S."/>
            <person name="Morin E."/>
            <person name="Drula E."/>
            <person name="Courty P.E."/>
            <person name="Chicoki N."/>
            <person name="Fauchery L."/>
            <person name="Kohler A."/>
            <person name="Kuo A."/>
            <person name="Labutti K."/>
            <person name="Pangilinan J."/>
            <person name="Lipzen A."/>
            <person name="Riley R."/>
            <person name="Andreopoulos W."/>
            <person name="He G."/>
            <person name="Johnson J."/>
            <person name="Barry K.W."/>
            <person name="Grigoriev I.V."/>
            <person name="Nagy L."/>
            <person name="Hibbett D."/>
            <person name="Henrissat B."/>
            <person name="Matheny P.B."/>
            <person name="Labbe J."/>
            <person name="Martin F."/>
        </authorList>
    </citation>
    <scope>NUCLEOTIDE SEQUENCE</scope>
    <source>
        <strain evidence="1">EC-137</strain>
    </source>
</reference>
<protein>
    <submittedName>
        <fullName evidence="1">Uncharacterized protein</fullName>
    </submittedName>
</protein>
<evidence type="ECO:0000313" key="1">
    <source>
        <dbReference type="EMBL" id="KAI0030342.1"/>
    </source>
</evidence>
<reference evidence="1" key="2">
    <citation type="journal article" date="2022" name="New Phytol.">
        <title>Evolutionary transition to the ectomycorrhizal habit in the genomes of a hyperdiverse lineage of mushroom-forming fungi.</title>
        <authorList>
            <person name="Looney B."/>
            <person name="Miyauchi S."/>
            <person name="Morin E."/>
            <person name="Drula E."/>
            <person name="Courty P.E."/>
            <person name="Kohler A."/>
            <person name="Kuo A."/>
            <person name="LaButti K."/>
            <person name="Pangilinan J."/>
            <person name="Lipzen A."/>
            <person name="Riley R."/>
            <person name="Andreopoulos W."/>
            <person name="He G."/>
            <person name="Johnson J."/>
            <person name="Nolan M."/>
            <person name="Tritt A."/>
            <person name="Barry K.W."/>
            <person name="Grigoriev I.V."/>
            <person name="Nagy L.G."/>
            <person name="Hibbett D."/>
            <person name="Henrissat B."/>
            <person name="Matheny P.B."/>
            <person name="Labbe J."/>
            <person name="Martin F.M."/>
        </authorList>
    </citation>
    <scope>NUCLEOTIDE SEQUENCE</scope>
    <source>
        <strain evidence="1">EC-137</strain>
    </source>
</reference>
<name>A0ACB8QF89_9AGAM</name>
<keyword evidence="2" id="KW-1185">Reference proteome</keyword>
<comment type="caution">
    <text evidence="1">The sequence shown here is derived from an EMBL/GenBank/DDBJ whole genome shotgun (WGS) entry which is preliminary data.</text>
</comment>
<accession>A0ACB8QF89</accession>